<dbReference type="RefSeq" id="WP_283831113.1">
    <property type="nucleotide sequence ID" value="NZ_JASJEU010000006.1"/>
</dbReference>
<reference evidence="1 2" key="1">
    <citation type="submission" date="2023-05" db="EMBL/GenBank/DDBJ databases">
        <title>Gordonibacter KGMB12511T sp. nov., isolated from faeces of healthy Korean.</title>
        <authorList>
            <person name="Kim H.S."/>
            <person name="Kim J.-S."/>
            <person name="Suh M.K."/>
            <person name="Eom M.K."/>
            <person name="Do H.E."/>
            <person name="Lee J.-S."/>
        </authorList>
    </citation>
    <scope>NUCLEOTIDE SEQUENCE [LARGE SCALE GENOMIC DNA]</scope>
    <source>
        <strain evidence="1 2">KGMB12511</strain>
    </source>
</reference>
<gene>
    <name evidence="1" type="ORF">QNJ86_03055</name>
</gene>
<keyword evidence="2" id="KW-1185">Reference proteome</keyword>
<dbReference type="EMBL" id="JASJEU010000006">
    <property type="protein sequence ID" value="MDJ1649769.1"/>
    <property type="molecule type" value="Genomic_DNA"/>
</dbReference>
<accession>A0ABT7DJR3</accession>
<comment type="caution">
    <text evidence="1">The sequence shown here is derived from an EMBL/GenBank/DDBJ whole genome shotgun (WGS) entry which is preliminary data.</text>
</comment>
<dbReference type="Proteomes" id="UP001232750">
    <property type="component" value="Unassembled WGS sequence"/>
</dbReference>
<evidence type="ECO:0000313" key="2">
    <source>
        <dbReference type="Proteomes" id="UP001232750"/>
    </source>
</evidence>
<name>A0ABT7DJR3_9ACTN</name>
<evidence type="ECO:0000313" key="1">
    <source>
        <dbReference type="EMBL" id="MDJ1649769.1"/>
    </source>
</evidence>
<sequence>MPSFDEPVFRDTLFHRKRKHDKWDIVDAPTLEAPVADTHTHLQLLPDPALSLARAAANGVVFVCTISDVYEDGAVTFDQLGEWEHAAGVNIGQLVHRC</sequence>
<protein>
    <submittedName>
        <fullName evidence="1">Nitrate ABC transporter substrate-binding protein</fullName>
    </submittedName>
</protein>
<proteinExistence type="predicted"/>
<organism evidence="1 2">
    <name type="scientific">Gordonibacter faecis</name>
    <dbReference type="NCBI Taxonomy" id="3047475"/>
    <lineage>
        <taxon>Bacteria</taxon>
        <taxon>Bacillati</taxon>
        <taxon>Actinomycetota</taxon>
        <taxon>Coriobacteriia</taxon>
        <taxon>Eggerthellales</taxon>
        <taxon>Eggerthellaceae</taxon>
        <taxon>Gordonibacter</taxon>
    </lineage>
</organism>